<evidence type="ECO:0000313" key="3">
    <source>
        <dbReference type="Proteomes" id="UP001157091"/>
    </source>
</evidence>
<comment type="caution">
    <text evidence="2">The sequence shown here is derived from an EMBL/GenBank/DDBJ whole genome shotgun (WGS) entry which is preliminary data.</text>
</comment>
<feature type="compositionally biased region" description="Polar residues" evidence="1">
    <location>
        <begin position="24"/>
        <end position="58"/>
    </location>
</feature>
<feature type="region of interest" description="Disordered" evidence="1">
    <location>
        <begin position="1"/>
        <end position="59"/>
    </location>
</feature>
<dbReference type="EMBL" id="BSUK01000001">
    <property type="protein sequence ID" value="GMA23619.1"/>
    <property type="molecule type" value="Genomic_DNA"/>
</dbReference>
<sequence>MHARREPRGDPGPQDGARGVRVESPSSQNTSIQRACGTQASSIGPVTSATYSATSVPEGTTCAPRYVVSSV</sequence>
<evidence type="ECO:0000313" key="2">
    <source>
        <dbReference type="EMBL" id="GMA23619.1"/>
    </source>
</evidence>
<accession>A0ABQ6HYP7</accession>
<protein>
    <submittedName>
        <fullName evidence="2">Uncharacterized protein</fullName>
    </submittedName>
</protein>
<reference evidence="3" key="1">
    <citation type="journal article" date="2019" name="Int. J. Syst. Evol. Microbiol.">
        <title>The Global Catalogue of Microorganisms (GCM) 10K type strain sequencing project: providing services to taxonomists for standard genome sequencing and annotation.</title>
        <authorList>
            <consortium name="The Broad Institute Genomics Platform"/>
            <consortium name="The Broad Institute Genome Sequencing Center for Infectious Disease"/>
            <person name="Wu L."/>
            <person name="Ma J."/>
        </authorList>
    </citation>
    <scope>NUCLEOTIDE SEQUENCE [LARGE SCALE GENOMIC DNA]</scope>
    <source>
        <strain evidence="3">NBRC 106348</strain>
    </source>
</reference>
<dbReference type="Proteomes" id="UP001157091">
    <property type="component" value="Unassembled WGS sequence"/>
</dbReference>
<proteinExistence type="predicted"/>
<organism evidence="2 3">
    <name type="scientific">Luteimicrobium album</name>
    <dbReference type="NCBI Taxonomy" id="1054550"/>
    <lineage>
        <taxon>Bacteria</taxon>
        <taxon>Bacillati</taxon>
        <taxon>Actinomycetota</taxon>
        <taxon>Actinomycetes</taxon>
        <taxon>Micrococcales</taxon>
        <taxon>Luteimicrobium</taxon>
    </lineage>
</organism>
<name>A0ABQ6HYP7_9MICO</name>
<evidence type="ECO:0000256" key="1">
    <source>
        <dbReference type="SAM" id="MobiDB-lite"/>
    </source>
</evidence>
<gene>
    <name evidence="2" type="ORF">GCM10025864_13780</name>
</gene>
<keyword evidence="3" id="KW-1185">Reference proteome</keyword>